<keyword evidence="2" id="KW-1185">Reference proteome</keyword>
<evidence type="ECO:0008006" key="3">
    <source>
        <dbReference type="Google" id="ProtNLM"/>
    </source>
</evidence>
<dbReference type="Proteomes" id="UP001202180">
    <property type="component" value="Unassembled WGS sequence"/>
</dbReference>
<evidence type="ECO:0000313" key="1">
    <source>
        <dbReference type="EMBL" id="MCK8495206.1"/>
    </source>
</evidence>
<name>A0ABT0HSQ7_9BACT</name>
<reference evidence="1 2" key="1">
    <citation type="submission" date="2022-04" db="EMBL/GenBank/DDBJ databases">
        <title>Spirosoma sp. strain RP8 genome sequencing and assembly.</title>
        <authorList>
            <person name="Jung Y."/>
        </authorList>
    </citation>
    <scope>NUCLEOTIDE SEQUENCE [LARGE SCALE GENOMIC DNA]</scope>
    <source>
        <strain evidence="1 2">RP8</strain>
    </source>
</reference>
<sequence>MIISLYLELKRQAAAHINDALSAVKATKEVIKTYYVESLKWALHHPNEFSFLAQFSNSPYLKKIGAEQTSVQIEPVLQLFGAAIAEQQIADLDVALLYALISNQVFSVHQYLSATPFTRQQQHTIIENTFSMFWKID</sequence>
<dbReference type="EMBL" id="JALPRF010000007">
    <property type="protein sequence ID" value="MCK8495206.1"/>
    <property type="molecule type" value="Genomic_DNA"/>
</dbReference>
<accession>A0ABT0HSQ7</accession>
<dbReference type="RefSeq" id="WP_248479920.1">
    <property type="nucleotide sequence ID" value="NZ_JALPRF010000007.1"/>
</dbReference>
<protein>
    <recommendedName>
        <fullName evidence="3">TetR/AcrR family transcriptional regulator</fullName>
    </recommendedName>
</protein>
<proteinExistence type="predicted"/>
<dbReference type="Gene3D" id="1.10.357.10">
    <property type="entry name" value="Tetracycline Repressor, domain 2"/>
    <property type="match status" value="1"/>
</dbReference>
<evidence type="ECO:0000313" key="2">
    <source>
        <dbReference type="Proteomes" id="UP001202180"/>
    </source>
</evidence>
<comment type="caution">
    <text evidence="1">The sequence shown here is derived from an EMBL/GenBank/DDBJ whole genome shotgun (WGS) entry which is preliminary data.</text>
</comment>
<gene>
    <name evidence="1" type="ORF">M0L20_25270</name>
</gene>
<organism evidence="1 2">
    <name type="scientific">Spirosoma liriopis</name>
    <dbReference type="NCBI Taxonomy" id="2937440"/>
    <lineage>
        <taxon>Bacteria</taxon>
        <taxon>Pseudomonadati</taxon>
        <taxon>Bacteroidota</taxon>
        <taxon>Cytophagia</taxon>
        <taxon>Cytophagales</taxon>
        <taxon>Cytophagaceae</taxon>
        <taxon>Spirosoma</taxon>
    </lineage>
</organism>